<organism evidence="7 9">
    <name type="scientific">Candidatus Methanodesulfokora washburnensis</name>
    <dbReference type="NCBI Taxonomy" id="2478471"/>
    <lineage>
        <taxon>Archaea</taxon>
        <taxon>Thermoproteota</taxon>
        <taxon>Candidatus Korarchaeia</taxon>
        <taxon>Candidatus Korarchaeia incertae sedis</taxon>
        <taxon>Candidatus Methanodesulfokora</taxon>
    </lineage>
</organism>
<dbReference type="InterPro" id="IPR001501">
    <property type="entry name" value="Ni-dep_hyd_lsu"/>
</dbReference>
<name>A0A3R9PE93_9CREN</name>
<dbReference type="Proteomes" id="UP000277582">
    <property type="component" value="Unassembled WGS sequence"/>
</dbReference>
<comment type="similarity">
    <text evidence="2">Belongs to the [NiFe]/[NiFeSe] hydrogenase large subunit family.</text>
</comment>
<comment type="caution">
    <text evidence="7">The sequence shown here is derived from an EMBL/GenBank/DDBJ whole genome shotgun (WGS) entry which is preliminary data.</text>
</comment>
<gene>
    <name evidence="7" type="ORF">D6D85_15265</name>
    <name evidence="8" type="ORF">EF810_07100</name>
</gene>
<keyword evidence="6" id="KW-0460">Magnesium</keyword>
<evidence type="ECO:0000256" key="2">
    <source>
        <dbReference type="ARBA" id="ARBA00009292"/>
    </source>
</evidence>
<feature type="binding site" evidence="6">
    <location>
        <position position="409"/>
    </location>
    <ligand>
        <name>Mg(2+)</name>
        <dbReference type="ChEBI" id="CHEBI:18420"/>
    </ligand>
</feature>
<evidence type="ECO:0000256" key="4">
    <source>
        <dbReference type="ARBA" id="ARBA00022723"/>
    </source>
</evidence>
<accession>A0A3R9PE93</accession>
<dbReference type="PROSITE" id="PS00507">
    <property type="entry name" value="NI_HGENASE_L_1"/>
    <property type="match status" value="1"/>
</dbReference>
<evidence type="ECO:0000313" key="8">
    <source>
        <dbReference type="EMBL" id="RZN58975.1"/>
    </source>
</evidence>
<dbReference type="PANTHER" id="PTHR43600">
    <property type="entry name" value="COENZYME F420 HYDROGENASE, SUBUNIT ALPHA"/>
    <property type="match status" value="1"/>
</dbReference>
<feature type="binding site" evidence="6">
    <location>
        <position position="455"/>
    </location>
    <ligand>
        <name>Ni(2+)</name>
        <dbReference type="ChEBI" id="CHEBI:49786"/>
    </ligand>
</feature>
<keyword evidence="4 6" id="KW-0479">Metal-binding</keyword>
<dbReference type="EMBL" id="RCOS01000169">
    <property type="protein sequence ID" value="RSN71832.1"/>
    <property type="molecule type" value="Genomic_DNA"/>
</dbReference>
<dbReference type="Proteomes" id="UP000316217">
    <property type="component" value="Unassembled WGS sequence"/>
</dbReference>
<evidence type="ECO:0000256" key="3">
    <source>
        <dbReference type="ARBA" id="ARBA00022596"/>
    </source>
</evidence>
<dbReference type="AlphaFoldDB" id="A0A3R9PE93"/>
<dbReference type="InterPro" id="IPR018194">
    <property type="entry name" value="Ni-dep_hyd_lsu_Ni_BS"/>
</dbReference>
<dbReference type="RefSeq" id="WP_125672811.1">
    <property type="nucleotide sequence ID" value="NZ_RCOS01000169.1"/>
</dbReference>
<dbReference type="Gene3D" id="1.10.645.10">
    <property type="entry name" value="Cytochrome-c3 Hydrogenase, chain B"/>
    <property type="match status" value="1"/>
</dbReference>
<evidence type="ECO:0000313" key="10">
    <source>
        <dbReference type="Proteomes" id="UP000316217"/>
    </source>
</evidence>
<feature type="binding site" evidence="6">
    <location>
        <position position="461"/>
    </location>
    <ligand>
        <name>Mg(2+)</name>
        <dbReference type="ChEBI" id="CHEBI:18420"/>
    </ligand>
</feature>
<feature type="binding site" evidence="6">
    <location>
        <position position="65"/>
    </location>
    <ligand>
        <name>Ni(2+)</name>
        <dbReference type="ChEBI" id="CHEBI:49786"/>
    </ligand>
</feature>
<proteinExistence type="inferred from homology"/>
<dbReference type="GO" id="GO:0008901">
    <property type="term" value="F:ferredoxin hydrogenase activity"/>
    <property type="evidence" value="ECO:0007669"/>
    <property type="project" value="InterPro"/>
</dbReference>
<evidence type="ECO:0000256" key="6">
    <source>
        <dbReference type="PIRSR" id="PIRSR601501-1"/>
    </source>
</evidence>
<evidence type="ECO:0000256" key="1">
    <source>
        <dbReference type="ARBA" id="ARBA00001967"/>
    </source>
</evidence>
<dbReference type="OrthoDB" id="42371at2157"/>
<keyword evidence="9" id="KW-1185">Reference proteome</keyword>
<dbReference type="GO" id="GO:0016151">
    <property type="term" value="F:nickel cation binding"/>
    <property type="evidence" value="ECO:0007669"/>
    <property type="project" value="InterPro"/>
</dbReference>
<feature type="binding site" evidence="6">
    <location>
        <position position="458"/>
    </location>
    <ligand>
        <name>Fe cation</name>
        <dbReference type="ChEBI" id="CHEBI:24875"/>
    </ligand>
</feature>
<dbReference type="PANTHER" id="PTHR43600:SF2">
    <property type="entry name" value="F420-NON-REDUCING HYDROGENASE VHU SUBUNIT A"/>
    <property type="match status" value="1"/>
</dbReference>
<reference evidence="8 10" key="2">
    <citation type="journal article" date="2019" name="Nat. Microbiol.">
        <title>Wide diversity of methane and short-chain alkane metabolisms in uncultured archaea.</title>
        <authorList>
            <person name="Borrel G."/>
            <person name="Adam P.S."/>
            <person name="McKay L.J."/>
            <person name="Chen L.X."/>
            <person name="Sierra-Garcia I.N."/>
            <person name="Sieber C.M."/>
            <person name="Letourneur Q."/>
            <person name="Ghozlane A."/>
            <person name="Andersen G.L."/>
            <person name="Li W.J."/>
            <person name="Hallam S.J."/>
            <person name="Muyzer G."/>
            <person name="de Oliveira V.M."/>
            <person name="Inskeep W.P."/>
            <person name="Banfield J.F."/>
            <person name="Gribaldo S."/>
        </authorList>
    </citation>
    <scope>NUCLEOTIDE SEQUENCE [LARGE SCALE GENOMIC DNA]</scope>
    <source>
        <strain evidence="8">NM4</strain>
    </source>
</reference>
<dbReference type="Pfam" id="PF00374">
    <property type="entry name" value="NiFeSe_Hases"/>
    <property type="match status" value="2"/>
</dbReference>
<dbReference type="SUPFAM" id="SSF56762">
    <property type="entry name" value="HydB/Nqo4-like"/>
    <property type="match status" value="1"/>
</dbReference>
<evidence type="ECO:0000256" key="5">
    <source>
        <dbReference type="ARBA" id="ARBA00023002"/>
    </source>
</evidence>
<comment type="cofactor">
    <cofactor evidence="6">
        <name>Fe cation</name>
        <dbReference type="ChEBI" id="CHEBI:24875"/>
    </cofactor>
</comment>
<reference evidence="7 9" key="1">
    <citation type="submission" date="2018-10" db="EMBL/GenBank/DDBJ databases">
        <title>Co-occurring genomic capacity for anaerobic methane metabolism and dissimilatory sulfite reduction discovered in the Korarchaeota.</title>
        <authorList>
            <person name="Mckay L.J."/>
            <person name="Dlakic M."/>
            <person name="Fields M.W."/>
            <person name="Delmont T.O."/>
            <person name="Eren A.M."/>
            <person name="Jay Z.J."/>
            <person name="Klingelsmith K.B."/>
            <person name="Rusch D.B."/>
            <person name="Inskeep W.P."/>
        </authorList>
    </citation>
    <scope>NUCLEOTIDE SEQUENCE [LARGE SCALE GENOMIC DNA]</scope>
    <source>
        <strain evidence="7 9">MDKW</strain>
    </source>
</reference>
<keyword evidence="3 6" id="KW-0533">Nickel</keyword>
<feature type="binding site" evidence="6">
    <location>
        <position position="62"/>
    </location>
    <ligand>
        <name>Mg(2+)</name>
        <dbReference type="ChEBI" id="CHEBI:18420"/>
    </ligand>
</feature>
<dbReference type="EMBL" id="RXII01000111">
    <property type="protein sequence ID" value="RZN58975.1"/>
    <property type="molecule type" value="Genomic_DNA"/>
</dbReference>
<evidence type="ECO:0000313" key="7">
    <source>
        <dbReference type="EMBL" id="RSN71832.1"/>
    </source>
</evidence>
<evidence type="ECO:0000313" key="9">
    <source>
        <dbReference type="Proteomes" id="UP000277582"/>
    </source>
</evidence>
<feature type="binding site" evidence="6">
    <location>
        <position position="43"/>
    </location>
    <ligand>
        <name>Mg(2+)</name>
        <dbReference type="ChEBI" id="CHEBI:18420"/>
    </ligand>
</feature>
<feature type="binding site" evidence="6">
    <location>
        <position position="65"/>
    </location>
    <ligand>
        <name>Fe cation</name>
        <dbReference type="ChEBI" id="CHEBI:24875"/>
    </ligand>
</feature>
<dbReference type="InterPro" id="IPR029014">
    <property type="entry name" value="NiFe-Hase_large"/>
</dbReference>
<keyword evidence="6" id="KW-0408">Iron</keyword>
<sequence length="486" mass="54760">MSRQIVIDPITRLEGHGKIVIVLDDNGNCVRAYFQLPELRGFEKFAEGRHAEDMPQITPRICGVCPTAHHMASTKTLDDLFKVDPPSAAKKIREMFYNMFMLEDHALHFYILAGPDFIVGPDAPKEERNVVGVLRKVGTEVGLKVIGTRKNIRKMMERIGGKPIHPVFGLPGGISKPLTEDIVRDLRAFADEWLEFSKFTLNVFKNIVLKNEKYVDLIKSEAYTHRTYYMGLVDSKNRVNFYDGMIRVVDPDGNEFAKFDVHDYLNHIAEHVEPWTYTTFPFLKRVGWNGFVDGKQSGIYSVAPLARLNAADGMATSLAQEAYEEMYNTLGGKPVHYTLANHWARIIEMVYAAERIKELANDPEILDKNVRTLPSEKPSVGIGVVEAPRGTLIHHYETDERGVIKKANLLVATQHNHARISLSIDKAARSLIRGGVVSEGLLNMVEMAFRAYDPCHACATHSLPGSMPLALYIYNTRGELLRVVKR</sequence>
<comment type="cofactor">
    <cofactor evidence="1 6">
        <name>Ni(2+)</name>
        <dbReference type="ChEBI" id="CHEBI:49786"/>
    </cofactor>
</comment>
<keyword evidence="5" id="KW-0560">Oxidoreductase</keyword>
<protein>
    <submittedName>
        <fullName evidence="7">Ni/Fe hydrogenase subunit alpha</fullName>
    </submittedName>
</protein>